<comment type="caution">
    <text evidence="2">The sequence shown here is derived from an EMBL/GenBank/DDBJ whole genome shotgun (WGS) entry which is preliminary data.</text>
</comment>
<sequence length="119" mass="12796">WLTECYGPPGGASGCQLTDLLRAWGLSPGCAFTRAPDGGDGLETVPGQVTNSEQAHQWLRRPPGTYAGTGRARCEEDGGPSRVLTDRGPVRGKRGTESVGQRVCRVTRRISRVSQSVEW</sequence>
<feature type="non-terminal residue" evidence="2">
    <location>
        <position position="119"/>
    </location>
</feature>
<evidence type="ECO:0000256" key="1">
    <source>
        <dbReference type="SAM" id="MobiDB-lite"/>
    </source>
</evidence>
<evidence type="ECO:0000313" key="2">
    <source>
        <dbReference type="EMBL" id="CAI9604600.1"/>
    </source>
</evidence>
<gene>
    <name evidence="2" type="ORF">SPARVUS_LOCUS13485262</name>
</gene>
<accession>A0ABN9G5F1</accession>
<evidence type="ECO:0000313" key="3">
    <source>
        <dbReference type="Proteomes" id="UP001162483"/>
    </source>
</evidence>
<keyword evidence="3" id="KW-1185">Reference proteome</keyword>
<organism evidence="2 3">
    <name type="scientific">Staurois parvus</name>
    <dbReference type="NCBI Taxonomy" id="386267"/>
    <lineage>
        <taxon>Eukaryota</taxon>
        <taxon>Metazoa</taxon>
        <taxon>Chordata</taxon>
        <taxon>Craniata</taxon>
        <taxon>Vertebrata</taxon>
        <taxon>Euteleostomi</taxon>
        <taxon>Amphibia</taxon>
        <taxon>Batrachia</taxon>
        <taxon>Anura</taxon>
        <taxon>Neobatrachia</taxon>
        <taxon>Ranoidea</taxon>
        <taxon>Ranidae</taxon>
        <taxon>Staurois</taxon>
    </lineage>
</organism>
<dbReference type="EMBL" id="CATNWA010017996">
    <property type="protein sequence ID" value="CAI9604600.1"/>
    <property type="molecule type" value="Genomic_DNA"/>
</dbReference>
<dbReference type="Proteomes" id="UP001162483">
    <property type="component" value="Unassembled WGS sequence"/>
</dbReference>
<feature type="non-terminal residue" evidence="2">
    <location>
        <position position="1"/>
    </location>
</feature>
<proteinExistence type="predicted"/>
<name>A0ABN9G5F1_9NEOB</name>
<protein>
    <submittedName>
        <fullName evidence="2">Uncharacterized protein</fullName>
    </submittedName>
</protein>
<feature type="region of interest" description="Disordered" evidence="1">
    <location>
        <begin position="60"/>
        <end position="98"/>
    </location>
</feature>
<reference evidence="2" key="1">
    <citation type="submission" date="2023-05" db="EMBL/GenBank/DDBJ databases">
        <authorList>
            <person name="Stuckert A."/>
        </authorList>
    </citation>
    <scope>NUCLEOTIDE SEQUENCE</scope>
</reference>